<feature type="domain" description="Amidase" evidence="1">
    <location>
        <begin position="46"/>
        <end position="460"/>
    </location>
</feature>
<evidence type="ECO:0000259" key="1">
    <source>
        <dbReference type="Pfam" id="PF01425"/>
    </source>
</evidence>
<dbReference type="NCBIfam" id="TIGR02713">
    <property type="entry name" value="allophanate_hyd"/>
    <property type="match status" value="1"/>
</dbReference>
<dbReference type="GO" id="GO:0016787">
    <property type="term" value="F:hydrolase activity"/>
    <property type="evidence" value="ECO:0007669"/>
    <property type="project" value="UniProtKB-KW"/>
</dbReference>
<protein>
    <submittedName>
        <fullName evidence="3">Allophanate hydrolase</fullName>
    </submittedName>
</protein>
<dbReference type="RefSeq" id="WP_006463142.1">
    <property type="nucleotide sequence ID" value="NZ_AEEC02000011.1"/>
</dbReference>
<evidence type="ECO:0000313" key="3">
    <source>
        <dbReference type="EMBL" id="EOA04892.1"/>
    </source>
</evidence>
<dbReference type="Gene3D" id="3.10.490.10">
    <property type="entry name" value="Gamma-glutamyl cyclotransferase-like"/>
    <property type="match status" value="1"/>
</dbReference>
<dbReference type="PANTHER" id="PTHR11895">
    <property type="entry name" value="TRANSAMIDASE"/>
    <property type="match status" value="1"/>
</dbReference>
<dbReference type="PANTHER" id="PTHR11895:SF169">
    <property type="entry name" value="GLUTAMYL-TRNA(GLN) AMIDOTRANSFERASE"/>
    <property type="match status" value="1"/>
</dbReference>
<dbReference type="Proteomes" id="UP000006772">
    <property type="component" value="Unassembled WGS sequence"/>
</dbReference>
<dbReference type="EMBL" id="AEEC02000011">
    <property type="protein sequence ID" value="EOA04892.1"/>
    <property type="molecule type" value="Genomic_DNA"/>
</dbReference>
<dbReference type="Pfam" id="PF21986">
    <property type="entry name" value="AH_C"/>
    <property type="match status" value="1"/>
</dbReference>
<dbReference type="InterPro" id="IPR000120">
    <property type="entry name" value="Amidase"/>
</dbReference>
<dbReference type="InterPro" id="IPR036928">
    <property type="entry name" value="AS_sf"/>
</dbReference>
<reference evidence="3 4" key="1">
    <citation type="journal article" date="2013" name="Front. Microbiol.">
        <title>The genome of the endophytic bacterium H. frisingense GSF30(T) identifies diverse strategies in the Herbaspirillum genus to interact with plants.</title>
        <authorList>
            <person name="Straub D."/>
            <person name="Rothballer M."/>
            <person name="Hartmann A."/>
            <person name="Ludewig U."/>
        </authorList>
    </citation>
    <scope>NUCLEOTIDE SEQUENCE [LARGE SCALE GENOMIC DNA]</scope>
    <source>
        <strain evidence="3 4">GSF30</strain>
    </source>
</reference>
<gene>
    <name evidence="3" type="ORF">HFRIS_009779</name>
</gene>
<dbReference type="AlphaFoldDB" id="A0AAI9IET2"/>
<name>A0AAI9IET2_9BURK</name>
<dbReference type="InterPro" id="IPR023631">
    <property type="entry name" value="Amidase_dom"/>
</dbReference>
<dbReference type="Gene3D" id="3.90.1300.10">
    <property type="entry name" value="Amidase signature (AS) domain"/>
    <property type="match status" value="1"/>
</dbReference>
<keyword evidence="3" id="KW-0378">Hydrolase</keyword>
<proteinExistence type="predicted"/>
<dbReference type="Pfam" id="PF01425">
    <property type="entry name" value="Amidase"/>
    <property type="match status" value="1"/>
</dbReference>
<organism evidence="3 4">
    <name type="scientific">Herbaspirillum frisingense GSF30</name>
    <dbReference type="NCBI Taxonomy" id="864073"/>
    <lineage>
        <taxon>Bacteria</taxon>
        <taxon>Pseudomonadati</taxon>
        <taxon>Pseudomonadota</taxon>
        <taxon>Betaproteobacteria</taxon>
        <taxon>Burkholderiales</taxon>
        <taxon>Oxalobacteraceae</taxon>
        <taxon>Herbaspirillum</taxon>
    </lineage>
</organism>
<evidence type="ECO:0000259" key="2">
    <source>
        <dbReference type="Pfam" id="PF21986"/>
    </source>
</evidence>
<accession>A0AAI9IET2</accession>
<sequence length="618" mass="65025">MNATQTPQQAAFQAADIHASAGTDIPTIAATLAAYREGRSTPGKTVADLLARIDSAGRNEVWISRVPPKQLKQQAAALDLMLQIKGEAVFETMPLFGIPFAVKDNIDVADMSTTGACPEFGRLASESATVVQRLQAAGALLVGKTNLDQFATGLVGVRSPYGAVRNALKPQYVSGGSSSGSAVAVALGQVMFSLGTDTAGSGRVPAAFNHLVGLKPTKGLISGRGLVPACRTLDCISIFAHDVADAWRVLHSAAGYDAEDGYSRRPAMLGVKRRGYRIAIPDVCEFYGDTAAQEAWERSLAQIAALPGVTLARIPFAPFSDAAQLLYQGPWVAERRAALGDFFLENPQAIDPVVHQITAQSDNYDAVDAFNAQYRLADLRREAEDLLEGSDLMLVPTTTTFPTIAEVQADPVVRNSQLGYYTNFVNLMDMAALAIPGVWRRDGLPAGVTLIGPAGSDHLLAEAGARLQQQLGGAAQADAIAAAPLPFNESTIKVCVVGAHLSGQPLNWQLLEAGARRVAVTRTAAHYRLYALAGTTPPKPGLARTEGDGAAIAVEVWEMPLRQFGGFVAAIPAPLGIGTVELADGSSVKGFICEPAGIAGATDITHHGGWVHYLDSLN</sequence>
<evidence type="ECO:0000313" key="4">
    <source>
        <dbReference type="Proteomes" id="UP000006772"/>
    </source>
</evidence>
<dbReference type="NCBIfam" id="NF006043">
    <property type="entry name" value="PRK08186.1"/>
    <property type="match status" value="1"/>
</dbReference>
<comment type="caution">
    <text evidence="3">The sequence shown here is derived from an EMBL/GenBank/DDBJ whole genome shotgun (WGS) entry which is preliminary data.</text>
</comment>
<dbReference type="InterPro" id="IPR053844">
    <property type="entry name" value="AH_C"/>
</dbReference>
<dbReference type="InterPro" id="IPR014085">
    <property type="entry name" value="Allophanate_hydrolase"/>
</dbReference>
<dbReference type="SUPFAM" id="SSF75304">
    <property type="entry name" value="Amidase signature (AS) enzymes"/>
    <property type="match status" value="1"/>
</dbReference>
<feature type="domain" description="Allophanate hydrolase C-terminal" evidence="2">
    <location>
        <begin position="492"/>
        <end position="614"/>
    </location>
</feature>
<dbReference type="Gene3D" id="1.20.58.1700">
    <property type="match status" value="1"/>
</dbReference>